<dbReference type="Proteomes" id="UP000503011">
    <property type="component" value="Chromosome"/>
</dbReference>
<dbReference type="KEGG" id="psuu:Psuf_060100"/>
<organism evidence="1 2">
    <name type="scientific">Phytohabitans suffuscus</name>
    <dbReference type="NCBI Taxonomy" id="624315"/>
    <lineage>
        <taxon>Bacteria</taxon>
        <taxon>Bacillati</taxon>
        <taxon>Actinomycetota</taxon>
        <taxon>Actinomycetes</taxon>
        <taxon>Micromonosporales</taxon>
        <taxon>Micromonosporaceae</taxon>
    </lineage>
</organism>
<accession>A0A6F8YRC0</accession>
<name>A0A6F8YRC0_9ACTN</name>
<reference evidence="1 2" key="2">
    <citation type="submission" date="2020-03" db="EMBL/GenBank/DDBJ databases">
        <authorList>
            <person name="Ichikawa N."/>
            <person name="Kimura A."/>
            <person name="Kitahashi Y."/>
            <person name="Uohara A."/>
        </authorList>
    </citation>
    <scope>NUCLEOTIDE SEQUENCE [LARGE SCALE GENOMIC DNA]</scope>
    <source>
        <strain evidence="1 2">NBRC 105367</strain>
    </source>
</reference>
<keyword evidence="2" id="KW-1185">Reference proteome</keyword>
<dbReference type="AlphaFoldDB" id="A0A6F8YRC0"/>
<dbReference type="RefSeq" id="WP_173160253.1">
    <property type="nucleotide sequence ID" value="NZ_AP022871.1"/>
</dbReference>
<gene>
    <name evidence="1" type="ORF">Psuf_060100</name>
</gene>
<proteinExistence type="predicted"/>
<evidence type="ECO:0000313" key="1">
    <source>
        <dbReference type="EMBL" id="BCB88697.1"/>
    </source>
</evidence>
<sequence length="110" mass="12592">MPLAEIGRDPRWDLLDRAEPLIVNRLCSYGVDEVRFVVAFPRDAFAVWLCVRSDQERDLLGNPNPLLEEVRSCVLEAGFSTSQVADLRTVAQSKETVDRDYEGSWFYALR</sequence>
<protein>
    <submittedName>
        <fullName evidence="1">Uncharacterized protein</fullName>
    </submittedName>
</protein>
<evidence type="ECO:0000313" key="2">
    <source>
        <dbReference type="Proteomes" id="UP000503011"/>
    </source>
</evidence>
<reference evidence="1 2" key="1">
    <citation type="submission" date="2020-03" db="EMBL/GenBank/DDBJ databases">
        <title>Whole genome shotgun sequence of Phytohabitans suffuscus NBRC 105367.</title>
        <authorList>
            <person name="Komaki H."/>
            <person name="Tamura T."/>
        </authorList>
    </citation>
    <scope>NUCLEOTIDE SEQUENCE [LARGE SCALE GENOMIC DNA]</scope>
    <source>
        <strain evidence="1 2">NBRC 105367</strain>
    </source>
</reference>
<dbReference type="EMBL" id="AP022871">
    <property type="protein sequence ID" value="BCB88697.1"/>
    <property type="molecule type" value="Genomic_DNA"/>
</dbReference>